<evidence type="ECO:0000313" key="4">
    <source>
        <dbReference type="Proteomes" id="UP000192501"/>
    </source>
</evidence>
<feature type="compositionally biased region" description="Basic and acidic residues" evidence="2">
    <location>
        <begin position="112"/>
        <end position="134"/>
    </location>
</feature>
<dbReference type="Pfam" id="PF17006">
    <property type="entry name" value="DUF5087"/>
    <property type="match status" value="1"/>
</dbReference>
<protein>
    <submittedName>
        <fullName evidence="3">Uncharacterized protein</fullName>
    </submittedName>
</protein>
<dbReference type="VEuPathDB" id="MicrosporidiaDB:HERIO_423"/>
<evidence type="ECO:0000256" key="2">
    <source>
        <dbReference type="SAM" id="MobiDB-lite"/>
    </source>
</evidence>
<dbReference type="InterPro" id="IPR031543">
    <property type="entry name" value="DUF5087"/>
</dbReference>
<dbReference type="AlphaFoldDB" id="A0A1X0QJC2"/>
<dbReference type="VEuPathDB" id="MicrosporidiaDB:A0H76_2820"/>
<proteinExistence type="predicted"/>
<name>A0A1X0QJC2_9MICR</name>
<accession>A0A1X0QJC2</accession>
<feature type="coiled-coil region" evidence="1">
    <location>
        <begin position="14"/>
        <end position="48"/>
    </location>
</feature>
<keyword evidence="1" id="KW-0175">Coiled coil</keyword>
<comment type="caution">
    <text evidence="3">The sequence shown here is derived from an EMBL/GenBank/DDBJ whole genome shotgun (WGS) entry which is preliminary data.</text>
</comment>
<evidence type="ECO:0000256" key="1">
    <source>
        <dbReference type="SAM" id="Coils"/>
    </source>
</evidence>
<gene>
    <name evidence="3" type="ORF">A0H76_2820</name>
</gene>
<organism evidence="3 4">
    <name type="scientific">Hepatospora eriocheir</name>
    <dbReference type="NCBI Taxonomy" id="1081669"/>
    <lineage>
        <taxon>Eukaryota</taxon>
        <taxon>Fungi</taxon>
        <taxon>Fungi incertae sedis</taxon>
        <taxon>Microsporidia</taxon>
        <taxon>Hepatosporidae</taxon>
        <taxon>Hepatospora</taxon>
    </lineage>
</organism>
<dbReference type="Proteomes" id="UP000192501">
    <property type="component" value="Unassembled WGS sequence"/>
</dbReference>
<dbReference type="EMBL" id="LTAI01000099">
    <property type="protein sequence ID" value="ORD99867.1"/>
    <property type="molecule type" value="Genomic_DNA"/>
</dbReference>
<dbReference type="VEuPathDB" id="MicrosporidiaDB:HERIO_422"/>
<reference evidence="3 4" key="1">
    <citation type="journal article" date="2017" name="Environ. Microbiol.">
        <title>Decay of the glycolytic pathway and adaptation to intranuclear parasitism within Enterocytozoonidae microsporidia.</title>
        <authorList>
            <person name="Wiredu Boakye D."/>
            <person name="Jaroenlak P."/>
            <person name="Prachumwat A."/>
            <person name="Williams T.A."/>
            <person name="Bateman K.S."/>
            <person name="Itsathitphaisarn O."/>
            <person name="Sritunyalucksana K."/>
            <person name="Paszkiewicz K.H."/>
            <person name="Moore K.A."/>
            <person name="Stentiford G.D."/>
            <person name="Williams B.A."/>
        </authorList>
    </citation>
    <scope>NUCLEOTIDE SEQUENCE [LARGE SCALE GENOMIC DNA]</scope>
    <source>
        <strain evidence="4">canceri</strain>
    </source>
</reference>
<evidence type="ECO:0000313" key="3">
    <source>
        <dbReference type="EMBL" id="ORD99867.1"/>
    </source>
</evidence>
<sequence length="480" mass="56391">MSKKKKTVIKNLENDAVEADIKNKEKTISNLQSKISCYKRELTNLKVKIFKLNTKITELNTKLQNVNKIKMNEELFENLKKLTNKQEIIIDSLTNQIINMKKASEINVNKSNETDKSNEIDKEEKSSDNNENVKKTTEKDLIETKFDEIGVKNLTKDILNIFNQKITIKEFNENFTIKEFTEYAKSDSNFNLTDKIMTRSKKPIRMYVMDNLDSIIRFIFTNINKYDLNRLCSTLYFINTEISPKRKLVIALDILMTVKQPSCILYLISALFNNDLVYDETDNELSKLSSRDLILKVLNSLFYHLLNLDMDLYENSNILKNLNRIKNNLSIKQPNENLYELLDKLLKLNYVNIIDFENRRFNNEVNTAVSLVRTICRFLDWDYTYNTVILEKLDIKNNPYHTYILASLSVSAYSELGLVKSVKNIFNEFVFIMDKPCEVSYICYVILKTIRSDKTGEFLEFYKDNIDQDHLKVLNELLIY</sequence>
<feature type="region of interest" description="Disordered" evidence="2">
    <location>
        <begin position="109"/>
        <end position="134"/>
    </location>
</feature>